<dbReference type="InterPro" id="IPR038695">
    <property type="entry name" value="Saro_0823-like_sf"/>
</dbReference>
<dbReference type="EMBL" id="RCTF01000002">
    <property type="protein sequence ID" value="RLP81129.1"/>
    <property type="molecule type" value="Genomic_DNA"/>
</dbReference>
<keyword evidence="1" id="KW-0732">Signal</keyword>
<accession>A0A3L7AL21</accession>
<dbReference type="Pfam" id="PF02643">
    <property type="entry name" value="DUF192"/>
    <property type="match status" value="1"/>
</dbReference>
<evidence type="ECO:0000313" key="2">
    <source>
        <dbReference type="EMBL" id="RLP81129.1"/>
    </source>
</evidence>
<keyword evidence="3" id="KW-1185">Reference proteome</keyword>
<dbReference type="PANTHER" id="PTHR37953">
    <property type="entry name" value="UPF0127 PROTEIN MJ1496"/>
    <property type="match status" value="1"/>
</dbReference>
<proteinExistence type="predicted"/>
<dbReference type="AlphaFoldDB" id="A0A3L7AL21"/>
<dbReference type="Proteomes" id="UP000269692">
    <property type="component" value="Unassembled WGS sequence"/>
</dbReference>
<evidence type="ECO:0000256" key="1">
    <source>
        <dbReference type="SAM" id="SignalP"/>
    </source>
</evidence>
<gene>
    <name evidence="2" type="ORF">D9R14_03820</name>
</gene>
<dbReference type="PANTHER" id="PTHR37953:SF1">
    <property type="entry name" value="UPF0127 PROTEIN MJ1496"/>
    <property type="match status" value="1"/>
</dbReference>
<dbReference type="Gene3D" id="2.60.120.1140">
    <property type="entry name" value="Protein of unknown function DUF192"/>
    <property type="match status" value="1"/>
</dbReference>
<name>A0A3L7AL21_9HYPH</name>
<sequence length="161" mass="17474">MHRIRAFALLLALGLLAPLAPLYAQPAPDKSATTMARQALEIATAKGVLVFEVELADTDAQRAKGLMFRDTLGDRRGMLFDFKVDQPVAMWMRNTKIPLDMLFIRADGTIARIAAMTTPFSEQTISSGEPVRAVLEIDGGAARRLGITAGDKVAHPVFAPR</sequence>
<comment type="caution">
    <text evidence="2">The sequence shown here is derived from an EMBL/GenBank/DDBJ whole genome shotgun (WGS) entry which is preliminary data.</text>
</comment>
<reference evidence="2 3" key="1">
    <citation type="submission" date="2018-10" db="EMBL/GenBank/DDBJ databases">
        <title>Xanthobacter tagetidis genome sequencing and assembly.</title>
        <authorList>
            <person name="Maclea K.S."/>
            <person name="Goen A.E."/>
            <person name="Fatima S.A."/>
        </authorList>
    </citation>
    <scope>NUCLEOTIDE SEQUENCE [LARGE SCALE GENOMIC DNA]</scope>
    <source>
        <strain evidence="2 3">ATCC 700314</strain>
    </source>
</reference>
<organism evidence="2 3">
    <name type="scientific">Xanthobacter tagetidis</name>
    <dbReference type="NCBI Taxonomy" id="60216"/>
    <lineage>
        <taxon>Bacteria</taxon>
        <taxon>Pseudomonadati</taxon>
        <taxon>Pseudomonadota</taxon>
        <taxon>Alphaproteobacteria</taxon>
        <taxon>Hyphomicrobiales</taxon>
        <taxon>Xanthobacteraceae</taxon>
        <taxon>Xanthobacter</taxon>
    </lineage>
</organism>
<dbReference type="RefSeq" id="WP_121621981.1">
    <property type="nucleotide sequence ID" value="NZ_JACIIW010000003.1"/>
</dbReference>
<dbReference type="OrthoDB" id="9808290at2"/>
<protein>
    <submittedName>
        <fullName evidence="2">DUF192 domain-containing protein</fullName>
    </submittedName>
</protein>
<dbReference type="InterPro" id="IPR003795">
    <property type="entry name" value="DUF192"/>
</dbReference>
<feature type="chain" id="PRO_5018065577" evidence="1">
    <location>
        <begin position="25"/>
        <end position="161"/>
    </location>
</feature>
<feature type="signal peptide" evidence="1">
    <location>
        <begin position="1"/>
        <end position="24"/>
    </location>
</feature>
<evidence type="ECO:0000313" key="3">
    <source>
        <dbReference type="Proteomes" id="UP000269692"/>
    </source>
</evidence>